<proteinExistence type="inferred from homology"/>
<keyword evidence="2 7" id="KW-0699">rRNA-binding</keyword>
<dbReference type="InterPro" id="IPR018269">
    <property type="entry name" value="Ribosomal_uS13_CS"/>
</dbReference>
<dbReference type="SUPFAM" id="SSF46946">
    <property type="entry name" value="S13-like H2TH domain"/>
    <property type="match status" value="1"/>
</dbReference>
<organism evidence="10">
    <name type="scientific">uncultured Microgenomates bacterium Rifle_16ft_4_minimus_38077</name>
    <dbReference type="NCBI Taxonomy" id="1665117"/>
    <lineage>
        <taxon>Bacteria</taxon>
        <taxon>Candidatus Microgenomatota</taxon>
        <taxon>environmental samples</taxon>
    </lineage>
</organism>
<keyword evidence="4 7" id="KW-0689">Ribosomal protein</keyword>
<feature type="compositionally biased region" description="Basic residues" evidence="9">
    <location>
        <begin position="100"/>
        <end position="115"/>
    </location>
</feature>
<accession>A0A0H4T6Q9</accession>
<dbReference type="Pfam" id="PF00416">
    <property type="entry name" value="Ribosomal_S13"/>
    <property type="match status" value="1"/>
</dbReference>
<keyword evidence="3 7" id="KW-0694">RNA-binding</keyword>
<dbReference type="PROSITE" id="PS00646">
    <property type="entry name" value="RIBOSOMAL_S13_1"/>
    <property type="match status" value="1"/>
</dbReference>
<keyword evidence="5 7" id="KW-0687">Ribonucleoprotein</keyword>
<dbReference type="GO" id="GO:0000049">
    <property type="term" value="F:tRNA binding"/>
    <property type="evidence" value="ECO:0007669"/>
    <property type="project" value="UniProtKB-UniRule"/>
</dbReference>
<sequence length="134" mass="15270">MARISGVELQDNWRVEYALTNIKGIGMSLSKKILGELKLEKDKRISELTSDEIAKIAGKIEEYPTEGDLIRKVRSNISRLTTIGSYRGLRHTRGLPVRGQRTRSNARTKRGKRKTVGAFKKETLTQTQQKQKEE</sequence>
<dbReference type="InterPro" id="IPR027437">
    <property type="entry name" value="Rbsml_uS13_C"/>
</dbReference>
<gene>
    <name evidence="7 10" type="primary">rpsM</name>
</gene>
<dbReference type="Gene3D" id="4.10.910.10">
    <property type="entry name" value="30s ribosomal protein s13, domain 2"/>
    <property type="match status" value="1"/>
</dbReference>
<reference evidence="10" key="1">
    <citation type="journal article" date="2015" name="ISME J.">
        <title>Aquifer environment selects for microbial species cohorts in sediment and groundwater.</title>
        <authorList>
            <person name="Hug L.A."/>
            <person name="Thomas B.C."/>
            <person name="Brown C.T."/>
            <person name="Frischkorn K.R."/>
            <person name="Williams K.H."/>
            <person name="Tringe S.G."/>
            <person name="Banfield J.F."/>
        </authorList>
    </citation>
    <scope>NUCLEOTIDE SEQUENCE</scope>
</reference>
<dbReference type="InterPro" id="IPR010979">
    <property type="entry name" value="Ribosomal_uS13-like_H2TH"/>
</dbReference>
<protein>
    <recommendedName>
        <fullName evidence="6 7">Small ribosomal subunit protein uS13</fullName>
    </recommendedName>
</protein>
<dbReference type="PANTHER" id="PTHR10871:SF1">
    <property type="entry name" value="SMALL RIBOSOMAL SUBUNIT PROTEIN US13M"/>
    <property type="match status" value="1"/>
</dbReference>
<comment type="similarity">
    <text evidence="1 7 8">Belongs to the universal ribosomal protein uS13 family.</text>
</comment>
<dbReference type="Gene3D" id="1.10.8.50">
    <property type="match status" value="1"/>
</dbReference>
<dbReference type="EMBL" id="KT007014">
    <property type="protein sequence ID" value="AKQ03488.1"/>
    <property type="molecule type" value="Genomic_DNA"/>
</dbReference>
<evidence type="ECO:0000313" key="10">
    <source>
        <dbReference type="EMBL" id="AKQ03488.1"/>
    </source>
</evidence>
<dbReference type="AlphaFoldDB" id="A0A0H4T6Q9"/>
<evidence type="ECO:0000256" key="5">
    <source>
        <dbReference type="ARBA" id="ARBA00023274"/>
    </source>
</evidence>
<dbReference type="InterPro" id="IPR001892">
    <property type="entry name" value="Ribosomal_uS13"/>
</dbReference>
<comment type="function">
    <text evidence="7">Located at the top of the head of the 30S subunit, it contacts several helices of the 16S rRNA. In the 70S ribosome it contacts the 23S rRNA (bridge B1a) and protein L5 of the 50S subunit (bridge B1b), connecting the 2 subunits; these bridges are implicated in subunit movement. Contacts the tRNAs in the A and P-sites.</text>
</comment>
<evidence type="ECO:0000256" key="8">
    <source>
        <dbReference type="RuleBase" id="RU003830"/>
    </source>
</evidence>
<evidence type="ECO:0000256" key="6">
    <source>
        <dbReference type="ARBA" id="ARBA00035166"/>
    </source>
</evidence>
<dbReference type="NCBIfam" id="TIGR03631">
    <property type="entry name" value="uS13_bact"/>
    <property type="match status" value="1"/>
</dbReference>
<dbReference type="InterPro" id="IPR019980">
    <property type="entry name" value="Ribosomal_uS13_bac-type"/>
</dbReference>
<dbReference type="GO" id="GO:0015935">
    <property type="term" value="C:small ribosomal subunit"/>
    <property type="evidence" value="ECO:0007669"/>
    <property type="project" value="TreeGrafter"/>
</dbReference>
<evidence type="ECO:0000256" key="7">
    <source>
        <dbReference type="HAMAP-Rule" id="MF_01315"/>
    </source>
</evidence>
<evidence type="ECO:0000256" key="3">
    <source>
        <dbReference type="ARBA" id="ARBA00022884"/>
    </source>
</evidence>
<dbReference type="PIRSF" id="PIRSF002134">
    <property type="entry name" value="Ribosomal_S13"/>
    <property type="match status" value="1"/>
</dbReference>
<dbReference type="PROSITE" id="PS50159">
    <property type="entry name" value="RIBOSOMAL_S13_2"/>
    <property type="match status" value="1"/>
</dbReference>
<keyword evidence="7" id="KW-0820">tRNA-binding</keyword>
<comment type="subunit">
    <text evidence="7">Part of the 30S ribosomal subunit. Forms a loose heterodimer with protein S19. Forms two bridges to the 50S subunit in the 70S ribosome.</text>
</comment>
<dbReference type="FunFam" id="1.10.8.50:FF:000001">
    <property type="entry name" value="30S ribosomal protein S13"/>
    <property type="match status" value="1"/>
</dbReference>
<evidence type="ECO:0000256" key="1">
    <source>
        <dbReference type="ARBA" id="ARBA00008080"/>
    </source>
</evidence>
<feature type="compositionally biased region" description="Low complexity" evidence="9">
    <location>
        <begin position="124"/>
        <end position="134"/>
    </location>
</feature>
<name>A0A0H4T6Q9_9BACT</name>
<dbReference type="PANTHER" id="PTHR10871">
    <property type="entry name" value="30S RIBOSOMAL PROTEIN S13/40S RIBOSOMAL PROTEIN S18"/>
    <property type="match status" value="1"/>
</dbReference>
<evidence type="ECO:0000256" key="9">
    <source>
        <dbReference type="SAM" id="MobiDB-lite"/>
    </source>
</evidence>
<feature type="region of interest" description="Disordered" evidence="9">
    <location>
        <begin position="97"/>
        <end position="134"/>
    </location>
</feature>
<dbReference type="GO" id="GO:0006412">
    <property type="term" value="P:translation"/>
    <property type="evidence" value="ECO:0007669"/>
    <property type="project" value="UniProtKB-UniRule"/>
</dbReference>
<evidence type="ECO:0000256" key="4">
    <source>
        <dbReference type="ARBA" id="ARBA00022980"/>
    </source>
</evidence>
<dbReference type="GO" id="GO:0003735">
    <property type="term" value="F:structural constituent of ribosome"/>
    <property type="evidence" value="ECO:0007669"/>
    <property type="project" value="InterPro"/>
</dbReference>
<dbReference type="GO" id="GO:0019843">
    <property type="term" value="F:rRNA binding"/>
    <property type="evidence" value="ECO:0007669"/>
    <property type="project" value="UniProtKB-UniRule"/>
</dbReference>
<dbReference type="HAMAP" id="MF_01315">
    <property type="entry name" value="Ribosomal_uS13"/>
    <property type="match status" value="1"/>
</dbReference>
<evidence type="ECO:0000256" key="2">
    <source>
        <dbReference type="ARBA" id="ARBA00022730"/>
    </source>
</evidence>
<dbReference type="GO" id="GO:0005829">
    <property type="term" value="C:cytosol"/>
    <property type="evidence" value="ECO:0007669"/>
    <property type="project" value="TreeGrafter"/>
</dbReference>